<feature type="compositionally biased region" description="Acidic residues" evidence="1">
    <location>
        <begin position="500"/>
        <end position="545"/>
    </location>
</feature>
<feature type="region of interest" description="Disordered" evidence="1">
    <location>
        <begin position="55"/>
        <end position="101"/>
    </location>
</feature>
<dbReference type="PANTHER" id="PTHR35711">
    <property type="entry name" value="EXPRESSED PROTEIN"/>
    <property type="match status" value="1"/>
</dbReference>
<feature type="compositionally biased region" description="Acidic residues" evidence="1">
    <location>
        <begin position="64"/>
        <end position="74"/>
    </location>
</feature>
<dbReference type="Proteomes" id="UP001187682">
    <property type="component" value="Unassembled WGS sequence"/>
</dbReference>
<feature type="compositionally biased region" description="Gly residues" evidence="1">
    <location>
        <begin position="485"/>
        <end position="497"/>
    </location>
</feature>
<feature type="region of interest" description="Disordered" evidence="1">
    <location>
        <begin position="476"/>
        <end position="573"/>
    </location>
</feature>
<dbReference type="AlphaFoldDB" id="A0AAE8MNG6"/>
<dbReference type="Pfam" id="PF08728">
    <property type="entry name" value="CRT10"/>
    <property type="match status" value="1"/>
</dbReference>
<evidence type="ECO:0000313" key="3">
    <source>
        <dbReference type="Proteomes" id="UP001187682"/>
    </source>
</evidence>
<reference evidence="2" key="1">
    <citation type="submission" date="2018-03" db="EMBL/GenBank/DDBJ databases">
        <authorList>
            <person name="Guldener U."/>
        </authorList>
    </citation>
    <scope>NUCLEOTIDE SEQUENCE</scope>
</reference>
<evidence type="ECO:0000313" key="2">
    <source>
        <dbReference type="EMBL" id="SPN96744.1"/>
    </source>
</evidence>
<proteinExistence type="predicted"/>
<gene>
    <name evidence="2" type="ORF">DNG_00264</name>
</gene>
<accession>A0AAE8MNG6</accession>
<protein>
    <submittedName>
        <fullName evidence="2">Uncharacterized protein</fullName>
    </submittedName>
</protein>
<comment type="caution">
    <text evidence="2">The sequence shown here is derived from an EMBL/GenBank/DDBJ whole genome shotgun (WGS) entry which is preliminary data.</text>
</comment>
<name>A0AAE8MNG6_9PEZI</name>
<dbReference type="InterPro" id="IPR014839">
    <property type="entry name" value="Crt10"/>
</dbReference>
<dbReference type="EMBL" id="ONZQ02000001">
    <property type="protein sequence ID" value="SPN96744.1"/>
    <property type="molecule type" value="Genomic_DNA"/>
</dbReference>
<keyword evidence="3" id="KW-1185">Reference proteome</keyword>
<organism evidence="2 3">
    <name type="scientific">Cephalotrichum gorgonifer</name>
    <dbReference type="NCBI Taxonomy" id="2041049"/>
    <lineage>
        <taxon>Eukaryota</taxon>
        <taxon>Fungi</taxon>
        <taxon>Dikarya</taxon>
        <taxon>Ascomycota</taxon>
        <taxon>Pezizomycotina</taxon>
        <taxon>Sordariomycetes</taxon>
        <taxon>Hypocreomycetidae</taxon>
        <taxon>Microascales</taxon>
        <taxon>Microascaceae</taxon>
        <taxon>Cephalotrichum</taxon>
    </lineage>
</organism>
<sequence length="867" mass="95171">MSQREARLGVSSAEFRDLAVSCCQVQRPNERFGDGASEAIGAHEAILENPVYTYYTDESSSGSESDDDTEDEAYAEPHAGATPAGAPSSHHPGVKPSVRKPPKLQNWRMNLTALSQVYNLYFAAYGNKIWVYCPVGAMARGLGPHPALILTNVPSWVGSQIPSRIDRKHPGHANHMIIGFLGDAEILLLCYDNGDVVAYHTKEIAAHIVHRTQNPGSAPRPHPQPFFAASVGISAWGLAIHSKSRLIAVSSNRAEVTVFAFALTRPPPPAKCLSPPHTPFESAVLARKRNWRIVLPLKPSGDNIPNIDFVSTALGYAQKVSAVDISGHVWLLDIWRQETAPAAVLPQDGFWAGMYSRSFWAVNALPASSFLDVGPRRHNPSKNYSSSEAMHTRAIALGIRESRLETPLRLSHHWTDITRSLRLIEDTFFFGQQWQMPEAAFPQLHHPSDIVDTGLAAILANPPPSVQHLEALSNSLAVPPSVPGEQGGGGSPAGAGGPEDNSDDGDSDDEDEDDEDYSDLDESGVDEDNEDNEEDDDDEDDDTGELEAGPPNPWPTAPNLQEDTEGDDDDDDDVYYFPQLNGYSAAGPGQALEECLPDDADKVHEELTASLNEVRQKWHKSSFAADTFLTHVTKCLSQLQMPLQAKNVPRMDMIYLPHKGMTYHAPGGDRALLNWLRRRREWNKSTKEQSSMELAAIGDHTSLFVADEADLRLMSTNQRFVDIFCKDPVSVKLTQPFYSGFRRVNMVLHVPELNLVVAASQSGRVALVSLVRSAWALPTLAGDRSMRVDKILPTASDEQSRKVRPSSPLFGIAMGPVQEVEDGTLRLRAGGPPASFSCQYRLVLHYRDHTVLTYLVSRPSPDDLQVI</sequence>
<dbReference type="PANTHER" id="PTHR35711:SF1">
    <property type="entry name" value="ECTODERMAL, ISOFORM F"/>
    <property type="match status" value="1"/>
</dbReference>
<feature type="compositionally biased region" description="Acidic residues" evidence="1">
    <location>
        <begin position="562"/>
        <end position="573"/>
    </location>
</feature>
<evidence type="ECO:0000256" key="1">
    <source>
        <dbReference type="SAM" id="MobiDB-lite"/>
    </source>
</evidence>